<dbReference type="Proteomes" id="UP000885704">
    <property type="component" value="Unassembled WGS sequence"/>
</dbReference>
<gene>
    <name evidence="1" type="ORF">ENH63_07395</name>
</gene>
<protein>
    <recommendedName>
        <fullName evidence="2">TonB C-terminal domain-containing protein</fullName>
    </recommendedName>
</protein>
<sequence length="114" mass="11829">MGEKYGFAQEITACWNIATLSTEAAATTVVVESDLNPDGTPVASSIRLLGHDGGSEAAAGQAFEAAKRAIIRCGSRGYDLSSEKLASDCTIVITFDPGRTTSAVGIIARQKIAH</sequence>
<reference evidence="1" key="1">
    <citation type="journal article" date="2020" name="mSystems">
        <title>Genome- and Community-Level Interaction Insights into Carbon Utilization and Element Cycling Functions of Hydrothermarchaeota in Hydrothermal Sediment.</title>
        <authorList>
            <person name="Zhou Z."/>
            <person name="Liu Y."/>
            <person name="Xu W."/>
            <person name="Pan J."/>
            <person name="Luo Z.H."/>
            <person name="Li M."/>
        </authorList>
    </citation>
    <scope>NUCLEOTIDE SEQUENCE [LARGE SCALE GENOMIC DNA]</scope>
    <source>
        <strain evidence="1">HyVt-323</strain>
    </source>
</reference>
<dbReference type="RefSeq" id="WP_273053149.1">
    <property type="nucleotide sequence ID" value="NZ_DRFN01000017.1"/>
</dbReference>
<comment type="caution">
    <text evidence="1">The sequence shown here is derived from an EMBL/GenBank/DDBJ whole genome shotgun (WGS) entry which is preliminary data.</text>
</comment>
<accession>A0A7V1BEX1</accession>
<dbReference type="AlphaFoldDB" id="A0A7V1BEX1"/>
<dbReference type="EMBL" id="DRFN01000017">
    <property type="protein sequence ID" value="HDZ51575.1"/>
    <property type="molecule type" value="Genomic_DNA"/>
</dbReference>
<evidence type="ECO:0008006" key="2">
    <source>
        <dbReference type="Google" id="ProtNLM"/>
    </source>
</evidence>
<evidence type="ECO:0000313" key="1">
    <source>
        <dbReference type="EMBL" id="HDZ51575.1"/>
    </source>
</evidence>
<name>A0A7V1BEX1_9RHOB</name>
<organism evidence="1">
    <name type="scientific">Sulfitobacter litoralis</name>
    <dbReference type="NCBI Taxonomy" id="335975"/>
    <lineage>
        <taxon>Bacteria</taxon>
        <taxon>Pseudomonadati</taxon>
        <taxon>Pseudomonadota</taxon>
        <taxon>Alphaproteobacteria</taxon>
        <taxon>Rhodobacterales</taxon>
        <taxon>Roseobacteraceae</taxon>
        <taxon>Sulfitobacter</taxon>
    </lineage>
</organism>
<proteinExistence type="predicted"/>